<proteinExistence type="inferred from homology"/>
<dbReference type="GO" id="GO:0016887">
    <property type="term" value="F:ATP hydrolysis activity"/>
    <property type="evidence" value="ECO:0007669"/>
    <property type="project" value="InterPro"/>
</dbReference>
<evidence type="ECO:0000256" key="1">
    <source>
        <dbReference type="ARBA" id="ARBA00004141"/>
    </source>
</evidence>
<reference evidence="10 11" key="1">
    <citation type="journal article" date="2017" name="Curr. Biol.">
        <title>Genome architecture and evolution of a unichromosomal asexual nematode.</title>
        <authorList>
            <person name="Fradin H."/>
            <person name="Zegar C."/>
            <person name="Gutwein M."/>
            <person name="Lucas J."/>
            <person name="Kovtun M."/>
            <person name="Corcoran D."/>
            <person name="Baugh L.R."/>
            <person name="Kiontke K."/>
            <person name="Gunsalus K."/>
            <person name="Fitch D.H."/>
            <person name="Piano F."/>
        </authorList>
    </citation>
    <scope>NUCLEOTIDE SEQUENCE [LARGE SCALE GENOMIC DNA]</scope>
    <source>
        <strain evidence="10">PF1309</strain>
    </source>
</reference>
<evidence type="ECO:0000256" key="4">
    <source>
        <dbReference type="ARBA" id="ARBA00022692"/>
    </source>
</evidence>
<evidence type="ECO:0000313" key="11">
    <source>
        <dbReference type="Proteomes" id="UP000218231"/>
    </source>
</evidence>
<comment type="similarity">
    <text evidence="2">Belongs to the ABC transporter superfamily. ABCA family.</text>
</comment>
<evidence type="ECO:0000256" key="8">
    <source>
        <dbReference type="ARBA" id="ARBA00023136"/>
    </source>
</evidence>
<dbReference type="STRING" id="2018661.A0A2A2L5W8"/>
<evidence type="ECO:0000256" key="3">
    <source>
        <dbReference type="ARBA" id="ARBA00022448"/>
    </source>
</evidence>
<dbReference type="InterPro" id="IPR026082">
    <property type="entry name" value="ABCA"/>
</dbReference>
<keyword evidence="7" id="KW-1133">Transmembrane helix</keyword>
<keyword evidence="6" id="KW-0067">ATP-binding</keyword>
<dbReference type="Proteomes" id="UP000218231">
    <property type="component" value="Unassembled WGS sequence"/>
</dbReference>
<keyword evidence="4" id="KW-0812">Transmembrane</keyword>
<dbReference type="GO" id="GO:0140359">
    <property type="term" value="F:ABC-type transporter activity"/>
    <property type="evidence" value="ECO:0007669"/>
    <property type="project" value="InterPro"/>
</dbReference>
<protein>
    <recommendedName>
        <fullName evidence="9">ABC transporter domain-containing protein</fullName>
    </recommendedName>
</protein>
<dbReference type="InterPro" id="IPR027417">
    <property type="entry name" value="P-loop_NTPase"/>
</dbReference>
<dbReference type="EMBL" id="LIAE01007153">
    <property type="protein sequence ID" value="PAV81579.1"/>
    <property type="molecule type" value="Genomic_DNA"/>
</dbReference>
<dbReference type="GO" id="GO:0005524">
    <property type="term" value="F:ATP binding"/>
    <property type="evidence" value="ECO:0007669"/>
    <property type="project" value="UniProtKB-KW"/>
</dbReference>
<keyword evidence="8" id="KW-0472">Membrane</keyword>
<dbReference type="InterPro" id="IPR017871">
    <property type="entry name" value="ABC_transporter-like_CS"/>
</dbReference>
<evidence type="ECO:0000313" key="10">
    <source>
        <dbReference type="EMBL" id="PAV81579.1"/>
    </source>
</evidence>
<accession>A0A2A2L5W8</accession>
<organism evidence="10 11">
    <name type="scientific">Diploscapter pachys</name>
    <dbReference type="NCBI Taxonomy" id="2018661"/>
    <lineage>
        <taxon>Eukaryota</taxon>
        <taxon>Metazoa</taxon>
        <taxon>Ecdysozoa</taxon>
        <taxon>Nematoda</taxon>
        <taxon>Chromadorea</taxon>
        <taxon>Rhabditida</taxon>
        <taxon>Rhabditina</taxon>
        <taxon>Rhabditomorpha</taxon>
        <taxon>Rhabditoidea</taxon>
        <taxon>Rhabditidae</taxon>
        <taxon>Diploscapter</taxon>
    </lineage>
</organism>
<gene>
    <name evidence="10" type="ORF">WR25_04183</name>
</gene>
<name>A0A2A2L5W8_9BILA</name>
<keyword evidence="11" id="KW-1185">Reference proteome</keyword>
<feature type="domain" description="ABC transporter" evidence="9">
    <location>
        <begin position="135"/>
        <end position="366"/>
    </location>
</feature>
<dbReference type="AlphaFoldDB" id="A0A2A2L5W8"/>
<dbReference type="PANTHER" id="PTHR19229:SF260">
    <property type="entry name" value="ABC TRANSPORTER DOMAIN-CONTAINING PROTEIN"/>
    <property type="match status" value="1"/>
</dbReference>
<sequence length="373" mass="41560">MAFIRGGSNFHVYDVGKSYLKDLHRTDLYDDLPLPHILEWEVLGIYLTTQMVHICVAFTLLVLLESNAASGLKRKWEMLTTRKLLTRERRSILANHHCEQLSLVVDEDDVDVIKEQKKVNRLEAKMNETGVNPILMVKDLAKAYDEKKLAVKGVSFAVGEGECFGLLGLNGAGKTTCFGMLTGKISPGTGSVYIDGCSVTSDNSPALSQIGYCPQFDALNMKLTAKENMIFYANIRGFLPDEIEPLVTQLLVSLNLNTYANTITSELSGGNRRKLSVAIALINQPKILLLDEASAGMDPGSQQFIWKVIEQLRRNGKTIVITSHSMEECEALCTRIAIMDHGKIRCIGSKQHLKNKSSFEYIDQNPQLPRFFT</sequence>
<dbReference type="SUPFAM" id="SSF52540">
    <property type="entry name" value="P-loop containing nucleoside triphosphate hydrolases"/>
    <property type="match status" value="1"/>
</dbReference>
<evidence type="ECO:0000256" key="5">
    <source>
        <dbReference type="ARBA" id="ARBA00022741"/>
    </source>
</evidence>
<dbReference type="InterPro" id="IPR003593">
    <property type="entry name" value="AAA+_ATPase"/>
</dbReference>
<dbReference type="PANTHER" id="PTHR19229">
    <property type="entry name" value="ATP-BINDING CASSETTE TRANSPORTER SUBFAMILY A ABCA"/>
    <property type="match status" value="1"/>
</dbReference>
<dbReference type="GO" id="GO:0005319">
    <property type="term" value="F:lipid transporter activity"/>
    <property type="evidence" value="ECO:0007669"/>
    <property type="project" value="TreeGrafter"/>
</dbReference>
<dbReference type="CDD" id="cd03263">
    <property type="entry name" value="ABC_subfamily_A"/>
    <property type="match status" value="1"/>
</dbReference>
<evidence type="ECO:0000256" key="2">
    <source>
        <dbReference type="ARBA" id="ARBA00008869"/>
    </source>
</evidence>
<keyword evidence="3" id="KW-0813">Transport</keyword>
<keyword evidence="5" id="KW-0547">Nucleotide-binding</keyword>
<dbReference type="OrthoDB" id="5854680at2759"/>
<dbReference type="Pfam" id="PF00005">
    <property type="entry name" value="ABC_tran"/>
    <property type="match status" value="1"/>
</dbReference>
<dbReference type="PROSITE" id="PS50893">
    <property type="entry name" value="ABC_TRANSPORTER_2"/>
    <property type="match status" value="1"/>
</dbReference>
<dbReference type="GO" id="GO:0016020">
    <property type="term" value="C:membrane"/>
    <property type="evidence" value="ECO:0007669"/>
    <property type="project" value="UniProtKB-SubCell"/>
</dbReference>
<dbReference type="PROSITE" id="PS00211">
    <property type="entry name" value="ABC_TRANSPORTER_1"/>
    <property type="match status" value="1"/>
</dbReference>
<evidence type="ECO:0000259" key="9">
    <source>
        <dbReference type="PROSITE" id="PS50893"/>
    </source>
</evidence>
<dbReference type="FunFam" id="3.40.50.300:FF:000335">
    <property type="entry name" value="ATP binding cassette subfamily A member 5"/>
    <property type="match status" value="1"/>
</dbReference>
<comment type="subcellular location">
    <subcellularLocation>
        <location evidence="1">Membrane</location>
        <topology evidence="1">Multi-pass membrane protein</topology>
    </subcellularLocation>
</comment>
<evidence type="ECO:0000256" key="6">
    <source>
        <dbReference type="ARBA" id="ARBA00022840"/>
    </source>
</evidence>
<evidence type="ECO:0000256" key="7">
    <source>
        <dbReference type="ARBA" id="ARBA00022989"/>
    </source>
</evidence>
<dbReference type="SMART" id="SM00382">
    <property type="entry name" value="AAA"/>
    <property type="match status" value="1"/>
</dbReference>
<dbReference type="Gene3D" id="3.40.50.300">
    <property type="entry name" value="P-loop containing nucleotide triphosphate hydrolases"/>
    <property type="match status" value="1"/>
</dbReference>
<dbReference type="InterPro" id="IPR003439">
    <property type="entry name" value="ABC_transporter-like_ATP-bd"/>
</dbReference>
<comment type="caution">
    <text evidence="10">The sequence shown here is derived from an EMBL/GenBank/DDBJ whole genome shotgun (WGS) entry which is preliminary data.</text>
</comment>